<evidence type="ECO:0000313" key="2">
    <source>
        <dbReference type="EMBL" id="OBR15939.1"/>
    </source>
</evidence>
<evidence type="ECO:0000313" key="3">
    <source>
        <dbReference type="Proteomes" id="UP000092177"/>
    </source>
</evidence>
<feature type="region of interest" description="Disordered" evidence="1">
    <location>
        <begin position="1"/>
        <end position="203"/>
    </location>
</feature>
<dbReference type="KEGG" id="chig:CH63R_01119"/>
<sequence length="276" mass="31028">MEANRAADEARRRREDTERREEVNRLRDRDRGDRGRGRGGDAWRGRRGDRDYDHRGRPGPRFGENRSRSPAPRHRDTRDRGSFRESARDSYVPRNRVSSGRGPGRRRTVTRSPSSAPASARSASRSRSAERKRESSRGSPSPAHRRSRRDRDPPSPRPARNRSTSLKRSEGGYRDSRRKRGSTRSTPRLEAAPLTTRDDPAVDHQAQNLPEAPDIGVGVPDADLIMAVQSRILEAAPRAAMVTACLTLQASRGVIESRTKKSKERMAIGRTDKGML</sequence>
<name>A0A1B7YV74_COLHI</name>
<dbReference type="Proteomes" id="UP000092177">
    <property type="component" value="Chromosome 1"/>
</dbReference>
<dbReference type="VEuPathDB" id="FungiDB:CH63R_01119"/>
<feature type="compositionally biased region" description="Basic and acidic residues" evidence="1">
    <location>
        <begin position="63"/>
        <end position="88"/>
    </location>
</feature>
<keyword evidence="3" id="KW-1185">Reference proteome</keyword>
<proteinExistence type="predicted"/>
<dbReference type="GeneID" id="28860201"/>
<dbReference type="AlphaFoldDB" id="A0A1B7YV74"/>
<feature type="compositionally biased region" description="Basic and acidic residues" evidence="1">
    <location>
        <begin position="127"/>
        <end position="136"/>
    </location>
</feature>
<feature type="compositionally biased region" description="Basic and acidic residues" evidence="1">
    <location>
        <begin position="1"/>
        <end position="56"/>
    </location>
</feature>
<comment type="caution">
    <text evidence="2">The sequence shown here is derived from an EMBL/GenBank/DDBJ whole genome shotgun (WGS) entry which is preliminary data.</text>
</comment>
<reference evidence="3" key="1">
    <citation type="journal article" date="2017" name="BMC Genomics">
        <title>Gapless genome assembly of Colletotrichum higginsianum reveals chromosome structure and association of transposable elements with secondary metabolite gene clusters.</title>
        <authorList>
            <person name="Dallery J.-F."/>
            <person name="Lapalu N."/>
            <person name="Zampounis A."/>
            <person name="Pigne S."/>
            <person name="Luyten I."/>
            <person name="Amselem J."/>
            <person name="Wittenberg A.H.J."/>
            <person name="Zhou S."/>
            <person name="de Queiroz M.V."/>
            <person name="Robin G.P."/>
            <person name="Auger A."/>
            <person name="Hainaut M."/>
            <person name="Henrissat B."/>
            <person name="Kim K.-T."/>
            <person name="Lee Y.-H."/>
            <person name="Lespinet O."/>
            <person name="Schwartz D.C."/>
            <person name="Thon M.R."/>
            <person name="O'Connell R.J."/>
        </authorList>
    </citation>
    <scope>NUCLEOTIDE SEQUENCE [LARGE SCALE GENOMIC DNA]</scope>
    <source>
        <strain evidence="3">IMI 349063</strain>
    </source>
</reference>
<dbReference type="EMBL" id="LTAN01000001">
    <property type="protein sequence ID" value="OBR15939.1"/>
    <property type="molecule type" value="Genomic_DNA"/>
</dbReference>
<feature type="compositionally biased region" description="Low complexity" evidence="1">
    <location>
        <begin position="110"/>
        <end position="126"/>
    </location>
</feature>
<protein>
    <submittedName>
        <fullName evidence="2">Uncharacterized protein</fullName>
    </submittedName>
</protein>
<dbReference type="RefSeq" id="XP_018164456.1">
    <property type="nucleotide sequence ID" value="XM_018296094.1"/>
</dbReference>
<gene>
    <name evidence="2" type="ORF">CH63R_01119</name>
</gene>
<evidence type="ECO:0000256" key="1">
    <source>
        <dbReference type="SAM" id="MobiDB-lite"/>
    </source>
</evidence>
<organism evidence="2 3">
    <name type="scientific">Colletotrichum higginsianum (strain IMI 349063)</name>
    <name type="common">Crucifer anthracnose fungus</name>
    <dbReference type="NCBI Taxonomy" id="759273"/>
    <lineage>
        <taxon>Eukaryota</taxon>
        <taxon>Fungi</taxon>
        <taxon>Dikarya</taxon>
        <taxon>Ascomycota</taxon>
        <taxon>Pezizomycotina</taxon>
        <taxon>Sordariomycetes</taxon>
        <taxon>Hypocreomycetidae</taxon>
        <taxon>Glomerellales</taxon>
        <taxon>Glomerellaceae</taxon>
        <taxon>Colletotrichum</taxon>
        <taxon>Colletotrichum destructivum species complex</taxon>
    </lineage>
</organism>
<accession>A0A1B7YV74</accession>